<reference evidence="4 5" key="1">
    <citation type="submission" date="2013-11" db="EMBL/GenBank/DDBJ databases">
        <title>Genome sequencing of Stegodyphus mimosarum.</title>
        <authorList>
            <person name="Bechsgaard J."/>
        </authorList>
    </citation>
    <scope>NUCLEOTIDE SEQUENCE [LARGE SCALE GENOMIC DNA]</scope>
</reference>
<dbReference type="PROSITE" id="PS50222">
    <property type="entry name" value="EF_HAND_2"/>
    <property type="match status" value="1"/>
</dbReference>
<dbReference type="GO" id="GO:0017177">
    <property type="term" value="C:glucosidase II complex"/>
    <property type="evidence" value="ECO:0007669"/>
    <property type="project" value="TreeGrafter"/>
</dbReference>
<evidence type="ECO:0000259" key="3">
    <source>
        <dbReference type="PROSITE" id="PS50222"/>
    </source>
</evidence>
<name>A0A087U7Z3_STEMI</name>
<dbReference type="PANTHER" id="PTHR12630:SF1">
    <property type="entry name" value="GLUCOSIDASE 2 SUBUNIT BETA"/>
    <property type="match status" value="1"/>
</dbReference>
<feature type="non-terminal residue" evidence="4">
    <location>
        <position position="423"/>
    </location>
</feature>
<feature type="region of interest" description="Disordered" evidence="2">
    <location>
        <begin position="312"/>
        <end position="384"/>
    </location>
</feature>
<keyword evidence="1" id="KW-0175">Coiled coil</keyword>
<evidence type="ECO:0000313" key="4">
    <source>
        <dbReference type="EMBL" id="KFM73482.1"/>
    </source>
</evidence>
<dbReference type="AlphaFoldDB" id="A0A087U7Z3"/>
<gene>
    <name evidence="4" type="ORF">X975_18254</name>
</gene>
<accession>A0A087U7Z3</accession>
<dbReference type="SUPFAM" id="SSF47473">
    <property type="entry name" value="EF-hand"/>
    <property type="match status" value="1"/>
</dbReference>
<dbReference type="GO" id="GO:0005509">
    <property type="term" value="F:calcium ion binding"/>
    <property type="evidence" value="ECO:0007669"/>
    <property type="project" value="InterPro"/>
</dbReference>
<dbReference type="Proteomes" id="UP000054359">
    <property type="component" value="Unassembled WGS sequence"/>
</dbReference>
<organism evidence="4 5">
    <name type="scientific">Stegodyphus mimosarum</name>
    <name type="common">African social velvet spider</name>
    <dbReference type="NCBI Taxonomy" id="407821"/>
    <lineage>
        <taxon>Eukaryota</taxon>
        <taxon>Metazoa</taxon>
        <taxon>Ecdysozoa</taxon>
        <taxon>Arthropoda</taxon>
        <taxon>Chelicerata</taxon>
        <taxon>Arachnida</taxon>
        <taxon>Araneae</taxon>
        <taxon>Araneomorphae</taxon>
        <taxon>Entelegynae</taxon>
        <taxon>Eresoidea</taxon>
        <taxon>Eresidae</taxon>
        <taxon>Stegodyphus</taxon>
    </lineage>
</organism>
<dbReference type="InterPro" id="IPR011992">
    <property type="entry name" value="EF-hand-dom_pair"/>
</dbReference>
<evidence type="ECO:0000256" key="2">
    <source>
        <dbReference type="SAM" id="MobiDB-lite"/>
    </source>
</evidence>
<feature type="domain" description="EF-hand" evidence="3">
    <location>
        <begin position="230"/>
        <end position="265"/>
    </location>
</feature>
<proteinExistence type="predicted"/>
<keyword evidence="5" id="KW-1185">Reference proteome</keyword>
<feature type="coiled-coil region" evidence="1">
    <location>
        <begin position="159"/>
        <end position="245"/>
    </location>
</feature>
<feature type="compositionally biased region" description="Basic and acidic residues" evidence="2">
    <location>
        <begin position="365"/>
        <end position="374"/>
    </location>
</feature>
<dbReference type="OrthoDB" id="28322at2759"/>
<dbReference type="GO" id="GO:0006491">
    <property type="term" value="P:N-glycan processing"/>
    <property type="evidence" value="ECO:0007669"/>
    <property type="project" value="TreeGrafter"/>
</dbReference>
<dbReference type="OMA" id="CNELWIA"/>
<dbReference type="Gene3D" id="1.10.238.10">
    <property type="entry name" value="EF-hand"/>
    <property type="match status" value="1"/>
</dbReference>
<protein>
    <submittedName>
        <fullName evidence="4">Glucosidase 2 subunit beta</fullName>
    </submittedName>
</protein>
<evidence type="ECO:0000256" key="1">
    <source>
        <dbReference type="SAM" id="Coils"/>
    </source>
</evidence>
<feature type="compositionally biased region" description="Acidic residues" evidence="2">
    <location>
        <begin position="323"/>
        <end position="356"/>
    </location>
</feature>
<feature type="coiled-coil region" evidence="1">
    <location>
        <begin position="385"/>
        <end position="415"/>
    </location>
</feature>
<dbReference type="InterPro" id="IPR028146">
    <property type="entry name" value="PRKCSH_N"/>
</dbReference>
<dbReference type="PANTHER" id="PTHR12630">
    <property type="entry name" value="N-LINKED OLIGOSACCHARIDE PROCESSING"/>
    <property type="match status" value="1"/>
</dbReference>
<dbReference type="EMBL" id="KK118631">
    <property type="protein sequence ID" value="KFM73482.1"/>
    <property type="molecule type" value="Genomic_DNA"/>
</dbReference>
<dbReference type="InterPro" id="IPR039794">
    <property type="entry name" value="Gtb1-like"/>
</dbReference>
<dbReference type="InterPro" id="IPR002048">
    <property type="entry name" value="EF_hand_dom"/>
</dbReference>
<sequence length="423" mass="48641">MYLMKFNMHKLGVHTFAMLFIIRTVFASVEVLRPRGVSLTKKVFYVPDKDFNCIDGSSTIPFSFVNDDYCDCVDGSDEPGTSACDNAVFHCINAGHVSLNIPSSRVNDNICDCCDGSDEYNSTADCVNTCLELGRQAREEQQKQQELYEKGFALWQQYAAEGKQIKENYKVELENLKKLEIEEEKIKTEKEALKNEAEDKEKAALSAYKSEKEEEIKKEEEMEMLRHQEEERRSAEEAFRELDINQDSILTVQELQQFKKFDSNGDGIVSEDEAKFYLHMKDFLAMDEFVTTGWMIMKPIYLMDKVPDSDVSSAETVSQEIPEVTEAENQEEESDDETYSPEDDGMDEELLDEDETEKLPVFPPKEAETAKPVEPEYDEETQRLVNAANEARKEYKESVDKLEKIKQEIRQLQEGIETDFGPD</sequence>
<evidence type="ECO:0000313" key="5">
    <source>
        <dbReference type="Proteomes" id="UP000054359"/>
    </source>
</evidence>
<dbReference type="Pfam" id="PF12999">
    <property type="entry name" value="PRKCSH-like"/>
    <property type="match status" value="1"/>
</dbReference>
<dbReference type="STRING" id="407821.A0A087U7Z3"/>